<sequence>MQLVREGALELKPGYQPRVPVLSADQYIKIREVRVPLERLATELATVRVTNELLDQLVELDKQFIDAEHRRSWKEAMSANQAFHFSIYNASGNEVLVRMIENLWLLTGPFVHKQYLSLPRLPSDSDLHTQIIDALRRRMPNEAGDLIVQDMREGFRIILQHLLHAKASLRGKRPNANTTKTNGKY</sequence>
<dbReference type="Pfam" id="PF07729">
    <property type="entry name" value="FCD"/>
    <property type="match status" value="1"/>
</dbReference>
<dbReference type="SMART" id="SM00895">
    <property type="entry name" value="FCD"/>
    <property type="match status" value="1"/>
</dbReference>
<gene>
    <name evidence="5" type="ORF">SAMN02745126_05783</name>
</gene>
<dbReference type="Gene3D" id="1.20.120.530">
    <property type="entry name" value="GntR ligand-binding domain-like"/>
    <property type="match status" value="1"/>
</dbReference>
<keyword evidence="2 5" id="KW-0238">DNA-binding</keyword>
<proteinExistence type="predicted"/>
<protein>
    <submittedName>
        <fullName evidence="5">DNA-binding transcriptional regulator, GntR family</fullName>
    </submittedName>
</protein>
<accession>A0A1T4T6T1</accession>
<dbReference type="EMBL" id="FUWJ01000013">
    <property type="protein sequence ID" value="SKA36195.1"/>
    <property type="molecule type" value="Genomic_DNA"/>
</dbReference>
<keyword evidence="6" id="KW-1185">Reference proteome</keyword>
<keyword evidence="1" id="KW-0805">Transcription regulation</keyword>
<evidence type="ECO:0000259" key="4">
    <source>
        <dbReference type="SMART" id="SM00895"/>
    </source>
</evidence>
<dbReference type="GO" id="GO:0003677">
    <property type="term" value="F:DNA binding"/>
    <property type="evidence" value="ECO:0007669"/>
    <property type="project" value="UniProtKB-KW"/>
</dbReference>
<dbReference type="PANTHER" id="PTHR43537">
    <property type="entry name" value="TRANSCRIPTIONAL REGULATOR, GNTR FAMILY"/>
    <property type="match status" value="1"/>
</dbReference>
<dbReference type="InterPro" id="IPR008920">
    <property type="entry name" value="TF_FadR/GntR_C"/>
</dbReference>
<dbReference type="PANTHER" id="PTHR43537:SF39">
    <property type="entry name" value="HTH-TYPE TRANSCRIPTIONAL REGULATOR MCBR"/>
    <property type="match status" value="1"/>
</dbReference>
<organism evidence="5 6">
    <name type="scientific">Enhydrobacter aerosaccus</name>
    <dbReference type="NCBI Taxonomy" id="225324"/>
    <lineage>
        <taxon>Bacteria</taxon>
        <taxon>Pseudomonadati</taxon>
        <taxon>Pseudomonadota</taxon>
        <taxon>Alphaproteobacteria</taxon>
        <taxon>Hyphomicrobiales</taxon>
        <taxon>Enhydrobacter</taxon>
    </lineage>
</organism>
<reference evidence="6" key="1">
    <citation type="submission" date="2017-02" db="EMBL/GenBank/DDBJ databases">
        <authorList>
            <person name="Varghese N."/>
            <person name="Submissions S."/>
        </authorList>
    </citation>
    <scope>NUCLEOTIDE SEQUENCE [LARGE SCALE GENOMIC DNA]</scope>
    <source>
        <strain evidence="6">ATCC 27094</strain>
    </source>
</reference>
<dbReference type="AlphaFoldDB" id="A0A1T4T6T1"/>
<name>A0A1T4T6T1_9HYPH</name>
<dbReference type="InterPro" id="IPR011711">
    <property type="entry name" value="GntR_C"/>
</dbReference>
<dbReference type="STRING" id="225324.SAMN02745126_05783"/>
<dbReference type="SUPFAM" id="SSF48008">
    <property type="entry name" value="GntR ligand-binding domain-like"/>
    <property type="match status" value="1"/>
</dbReference>
<keyword evidence="3" id="KW-0804">Transcription</keyword>
<feature type="domain" description="GntR C-terminal" evidence="4">
    <location>
        <begin position="29"/>
        <end position="153"/>
    </location>
</feature>
<dbReference type="Proteomes" id="UP000190092">
    <property type="component" value="Unassembled WGS sequence"/>
</dbReference>
<evidence type="ECO:0000256" key="3">
    <source>
        <dbReference type="ARBA" id="ARBA00023163"/>
    </source>
</evidence>
<evidence type="ECO:0000256" key="2">
    <source>
        <dbReference type="ARBA" id="ARBA00023125"/>
    </source>
</evidence>
<evidence type="ECO:0000313" key="5">
    <source>
        <dbReference type="EMBL" id="SKA36195.1"/>
    </source>
</evidence>
<evidence type="ECO:0000256" key="1">
    <source>
        <dbReference type="ARBA" id="ARBA00023015"/>
    </source>
</evidence>
<evidence type="ECO:0000313" key="6">
    <source>
        <dbReference type="Proteomes" id="UP000190092"/>
    </source>
</evidence>